<dbReference type="EMBL" id="KZ819334">
    <property type="protein sequence ID" value="PWN18800.1"/>
    <property type="molecule type" value="Genomic_DNA"/>
</dbReference>
<evidence type="ECO:0000256" key="1">
    <source>
        <dbReference type="SAM" id="MobiDB-lite"/>
    </source>
</evidence>
<dbReference type="STRING" id="1684307.A0A316U0S2"/>
<gene>
    <name evidence="3" type="ORF">BCV69DRAFT_300956</name>
</gene>
<feature type="compositionally biased region" description="Low complexity" evidence="1">
    <location>
        <begin position="266"/>
        <end position="278"/>
    </location>
</feature>
<dbReference type="InterPro" id="IPR039333">
    <property type="entry name" value="PYM1"/>
</dbReference>
<dbReference type="SMART" id="SM01273">
    <property type="entry name" value="Mago-bind"/>
    <property type="match status" value="1"/>
</dbReference>
<feature type="compositionally biased region" description="Basic and acidic residues" evidence="1">
    <location>
        <begin position="279"/>
        <end position="293"/>
    </location>
</feature>
<dbReference type="InterPro" id="IPR036348">
    <property type="entry name" value="WIBG_N_sf"/>
</dbReference>
<dbReference type="OrthoDB" id="21625at2759"/>
<dbReference type="GO" id="GO:1903259">
    <property type="term" value="P:exon-exon junction complex disassembly"/>
    <property type="evidence" value="ECO:0007669"/>
    <property type="project" value="InterPro"/>
</dbReference>
<evidence type="ECO:0000313" key="3">
    <source>
        <dbReference type="EMBL" id="PWN18800.1"/>
    </source>
</evidence>
<dbReference type="RefSeq" id="XP_025345960.1">
    <property type="nucleotide sequence ID" value="XM_025494509.1"/>
</dbReference>
<dbReference type="GO" id="GO:0003723">
    <property type="term" value="F:RNA binding"/>
    <property type="evidence" value="ECO:0007669"/>
    <property type="project" value="TreeGrafter"/>
</dbReference>
<feature type="compositionally biased region" description="Polar residues" evidence="1">
    <location>
        <begin position="127"/>
        <end position="136"/>
    </location>
</feature>
<keyword evidence="4" id="KW-1185">Reference proteome</keyword>
<dbReference type="GO" id="GO:0005737">
    <property type="term" value="C:cytoplasm"/>
    <property type="evidence" value="ECO:0007669"/>
    <property type="project" value="TreeGrafter"/>
</dbReference>
<reference evidence="3 4" key="1">
    <citation type="journal article" date="2018" name="Mol. Biol. Evol.">
        <title>Broad Genomic Sampling Reveals a Smut Pathogenic Ancestry of the Fungal Clade Ustilaginomycotina.</title>
        <authorList>
            <person name="Kijpornyongpan T."/>
            <person name="Mondo S.J."/>
            <person name="Barry K."/>
            <person name="Sandor L."/>
            <person name="Lee J."/>
            <person name="Lipzen A."/>
            <person name="Pangilinan J."/>
            <person name="LaButti K."/>
            <person name="Hainaut M."/>
            <person name="Henrissat B."/>
            <person name="Grigoriev I.V."/>
            <person name="Spatafora J.W."/>
            <person name="Aime M.C."/>
        </authorList>
    </citation>
    <scope>NUCLEOTIDE SEQUENCE [LARGE SCALE GENOMIC DNA]</scope>
    <source>
        <strain evidence="3 4">MCA 4718</strain>
    </source>
</reference>
<proteinExistence type="predicted"/>
<name>A0A316U0S2_9BASI</name>
<dbReference type="PANTHER" id="PTHR22959:SF0">
    <property type="entry name" value="PARTNER OF Y14 AND MAGO"/>
    <property type="match status" value="1"/>
</dbReference>
<organism evidence="3 4">
    <name type="scientific">Pseudomicrostroma glucosiphilum</name>
    <dbReference type="NCBI Taxonomy" id="1684307"/>
    <lineage>
        <taxon>Eukaryota</taxon>
        <taxon>Fungi</taxon>
        <taxon>Dikarya</taxon>
        <taxon>Basidiomycota</taxon>
        <taxon>Ustilaginomycotina</taxon>
        <taxon>Exobasidiomycetes</taxon>
        <taxon>Microstromatales</taxon>
        <taxon>Microstromatales incertae sedis</taxon>
        <taxon>Pseudomicrostroma</taxon>
    </lineage>
</organism>
<dbReference type="GeneID" id="37016243"/>
<dbReference type="SUPFAM" id="SSF101931">
    <property type="entry name" value="Pym (Within the bgcn gene intron protein, WIBG), N-terminal domain"/>
    <property type="match status" value="1"/>
</dbReference>
<feature type="compositionally biased region" description="Basic and acidic residues" evidence="1">
    <location>
        <begin position="302"/>
        <end position="313"/>
    </location>
</feature>
<feature type="compositionally biased region" description="Basic and acidic residues" evidence="1">
    <location>
        <begin position="213"/>
        <end position="229"/>
    </location>
</feature>
<dbReference type="Pfam" id="PF09282">
    <property type="entry name" value="Mago-bind"/>
    <property type="match status" value="1"/>
</dbReference>
<feature type="compositionally biased region" description="Low complexity" evidence="1">
    <location>
        <begin position="90"/>
        <end position="107"/>
    </location>
</feature>
<feature type="compositionally biased region" description="Polar residues" evidence="1">
    <location>
        <begin position="1"/>
        <end position="19"/>
    </location>
</feature>
<dbReference type="AlphaFoldDB" id="A0A316U0S2"/>
<feature type="region of interest" description="Disordered" evidence="1">
    <location>
        <begin position="1"/>
        <end position="313"/>
    </location>
</feature>
<feature type="compositionally biased region" description="Basic and acidic residues" evidence="1">
    <location>
        <begin position="57"/>
        <end position="73"/>
    </location>
</feature>
<feature type="compositionally biased region" description="Low complexity" evidence="1">
    <location>
        <begin position="166"/>
        <end position="182"/>
    </location>
</feature>
<dbReference type="PANTHER" id="PTHR22959">
    <property type="entry name" value="PYM PROTEIN"/>
    <property type="match status" value="1"/>
</dbReference>
<sequence length="313" mass="33105">MSGPASTTSVSSPQRTSASGIVHDEETQTRSIPQSRRADGSLRKERKVKPGYTPQEDIARFRSKRLMEEDARRAASGLGTGVPGSASWVAAATSPASGGSSSRYSSTLVGLNPRRREQQGREVVESKLSSTESIQGSEAREERPVKVDEPPASLNLDKPNKSEGTAGPAASPSAARAAPPRGLFARAMGGVTTQDRPREGRSTSTWGSTPSAARDERSEASAKTRDTGRLPRGVQDTKSGEGPNRRAGPRLPPSSGSEAQSWRRGPATAISAAKTAPAKPREESASRTTEVDPIHQLSEGLESLKVERNSSEK</sequence>
<feature type="compositionally biased region" description="Basic and acidic residues" evidence="1">
    <location>
        <begin position="138"/>
        <end position="149"/>
    </location>
</feature>
<dbReference type="Proteomes" id="UP000245942">
    <property type="component" value="Unassembled WGS sequence"/>
</dbReference>
<evidence type="ECO:0000259" key="2">
    <source>
        <dbReference type="SMART" id="SM01273"/>
    </source>
</evidence>
<dbReference type="GO" id="GO:0035145">
    <property type="term" value="C:exon-exon junction complex"/>
    <property type="evidence" value="ECO:0007669"/>
    <property type="project" value="TreeGrafter"/>
</dbReference>
<accession>A0A316U0S2</accession>
<feature type="domain" description="WIBG Mago-binding" evidence="2">
    <location>
        <begin position="28"/>
        <end position="54"/>
    </location>
</feature>
<evidence type="ECO:0000313" key="4">
    <source>
        <dbReference type="Proteomes" id="UP000245942"/>
    </source>
</evidence>
<dbReference type="InterPro" id="IPR015362">
    <property type="entry name" value="WIBG_mago-bd"/>
</dbReference>
<protein>
    <recommendedName>
        <fullName evidence="2">WIBG Mago-binding domain-containing protein</fullName>
    </recommendedName>
</protein>
<feature type="compositionally biased region" description="Basic and acidic residues" evidence="1">
    <location>
        <begin position="114"/>
        <end position="125"/>
    </location>
</feature>